<feature type="chain" id="PRO_5034535086" evidence="1">
    <location>
        <begin position="18"/>
        <end position="412"/>
    </location>
</feature>
<feature type="signal peptide" evidence="1">
    <location>
        <begin position="1"/>
        <end position="17"/>
    </location>
</feature>
<dbReference type="EMBL" id="HBUF01187880">
    <property type="protein sequence ID" value="CAG6657305.1"/>
    <property type="molecule type" value="Transcribed_RNA"/>
</dbReference>
<dbReference type="AlphaFoldDB" id="A0A8D8WGG4"/>
<accession>A0A8D8WGG4</accession>
<reference evidence="2" key="1">
    <citation type="submission" date="2021-05" db="EMBL/GenBank/DDBJ databases">
        <authorList>
            <person name="Alioto T."/>
            <person name="Alioto T."/>
            <person name="Gomez Garrido J."/>
        </authorList>
    </citation>
    <scope>NUCLEOTIDE SEQUENCE</scope>
</reference>
<sequence>MLFYFTLVAVLTGPITCRNFSGPITCKNNSEPINYRSKFGPITCRYNSEPINVRSKTGPITYKSNNSGPITYRNNSESITCRHNSEPIIYRNNSGPITYKNNNWPITYRNNSEPITHRRNSGPTNCKNSSGPITCKNNSGPIGYRNFSRPKTCFDNVSKTSSNESLSLPSDLDLDEDTYAAEDTHQIVLYGVNKSRDLQPKQDHDYYLKPPYFPLVLRPKSEDYLFSTKFFTKRIFVTKEGHLLADSKDIIMTHFQRQLELCHKMYTSRRHYFLSKSLNKHHEFTQLANILWDRYKEIEISFNKLFLALPLNLKYKLKLFHVDEKRISLNDWWNIESTLDAEFTALFNQIRYDLYKAYDMFDCELHLKYYHPDDKGVTIPTTTSSPLVRTIIRKMSFNDSLVEEESEEIPVL</sequence>
<evidence type="ECO:0000313" key="2">
    <source>
        <dbReference type="EMBL" id="CAG6657305.1"/>
    </source>
</evidence>
<protein>
    <submittedName>
        <fullName evidence="2">Uncharacterized protein</fullName>
    </submittedName>
</protein>
<name>A0A8D8WGG4_9HEMI</name>
<evidence type="ECO:0000256" key="1">
    <source>
        <dbReference type="SAM" id="SignalP"/>
    </source>
</evidence>
<keyword evidence="1" id="KW-0732">Signal</keyword>
<proteinExistence type="predicted"/>
<organism evidence="2">
    <name type="scientific">Cacopsylla melanoneura</name>
    <dbReference type="NCBI Taxonomy" id="428564"/>
    <lineage>
        <taxon>Eukaryota</taxon>
        <taxon>Metazoa</taxon>
        <taxon>Ecdysozoa</taxon>
        <taxon>Arthropoda</taxon>
        <taxon>Hexapoda</taxon>
        <taxon>Insecta</taxon>
        <taxon>Pterygota</taxon>
        <taxon>Neoptera</taxon>
        <taxon>Paraneoptera</taxon>
        <taxon>Hemiptera</taxon>
        <taxon>Sternorrhyncha</taxon>
        <taxon>Psylloidea</taxon>
        <taxon>Psyllidae</taxon>
        <taxon>Psyllinae</taxon>
        <taxon>Cacopsylla</taxon>
    </lineage>
</organism>